<evidence type="ECO:0000313" key="1">
    <source>
        <dbReference type="EMBL" id="KAJ7567285.1"/>
    </source>
</evidence>
<evidence type="ECO:0000313" key="2">
    <source>
        <dbReference type="Proteomes" id="UP001162992"/>
    </source>
</evidence>
<protein>
    <submittedName>
        <fullName evidence="1">Uncharacterized protein</fullName>
    </submittedName>
</protein>
<organism evidence="1 2">
    <name type="scientific">Diphasiastrum complanatum</name>
    <name type="common">Issler's clubmoss</name>
    <name type="synonym">Lycopodium complanatum</name>
    <dbReference type="NCBI Taxonomy" id="34168"/>
    <lineage>
        <taxon>Eukaryota</taxon>
        <taxon>Viridiplantae</taxon>
        <taxon>Streptophyta</taxon>
        <taxon>Embryophyta</taxon>
        <taxon>Tracheophyta</taxon>
        <taxon>Lycopodiopsida</taxon>
        <taxon>Lycopodiales</taxon>
        <taxon>Lycopodiaceae</taxon>
        <taxon>Lycopodioideae</taxon>
        <taxon>Diphasiastrum</taxon>
    </lineage>
</organism>
<comment type="caution">
    <text evidence="1">The sequence shown here is derived from an EMBL/GenBank/DDBJ whole genome shotgun (WGS) entry which is preliminary data.</text>
</comment>
<name>A0ACC2ELA9_DIPCM</name>
<gene>
    <name evidence="1" type="ORF">O6H91_02G140900</name>
</gene>
<accession>A0ACC2ELA9</accession>
<proteinExistence type="predicted"/>
<dbReference type="EMBL" id="CM055093">
    <property type="protein sequence ID" value="KAJ7567285.1"/>
    <property type="molecule type" value="Genomic_DNA"/>
</dbReference>
<reference evidence="2" key="1">
    <citation type="journal article" date="2024" name="Proc. Natl. Acad. Sci. U.S.A.">
        <title>Extraordinary preservation of gene collinearity over three hundred million years revealed in homosporous lycophytes.</title>
        <authorList>
            <person name="Li C."/>
            <person name="Wickell D."/>
            <person name="Kuo L.Y."/>
            <person name="Chen X."/>
            <person name="Nie B."/>
            <person name="Liao X."/>
            <person name="Peng D."/>
            <person name="Ji J."/>
            <person name="Jenkins J."/>
            <person name="Williams M."/>
            <person name="Shu S."/>
            <person name="Plott C."/>
            <person name="Barry K."/>
            <person name="Rajasekar S."/>
            <person name="Grimwood J."/>
            <person name="Han X."/>
            <person name="Sun S."/>
            <person name="Hou Z."/>
            <person name="He W."/>
            <person name="Dai G."/>
            <person name="Sun C."/>
            <person name="Schmutz J."/>
            <person name="Leebens-Mack J.H."/>
            <person name="Li F.W."/>
            <person name="Wang L."/>
        </authorList>
    </citation>
    <scope>NUCLEOTIDE SEQUENCE [LARGE SCALE GENOMIC DNA]</scope>
    <source>
        <strain evidence="2">cv. PW_Plant_1</strain>
    </source>
</reference>
<dbReference type="Proteomes" id="UP001162992">
    <property type="component" value="Chromosome 2"/>
</dbReference>
<sequence length="348" mass="39453">MGLVNNASYEDAQKQRVQENLQRMKELGLQALSKDISESHTKSKPSKTQKTKTCNRLEKNLYMEARRSSRVACTPQPNYREVDPDFPVFRRSKAGRNPKRQRYISSAAMEAAAAAAETVQTSYPAFVKPMVRSHVSSCFWLGLPKSFCQQHMPNVDTSFLLEDDEGVEWECLYLAHKTGLSGGWRGFALAHNLEDGDAIVFERVKPTKFKLHIVRAFDFEQAEPVKQPPAKKQTKKNKVNNKLPFQPEGSELQRKVTGATVSRESIKKEHARKLERAEFTMERGKSARLNGRARVKSEKTTNKSKLQAQYKSLDTKVKAEAKNGIQQENVDARAGRLIRRTKSLIASQ</sequence>
<keyword evidence="2" id="KW-1185">Reference proteome</keyword>